<evidence type="ECO:0000256" key="2">
    <source>
        <dbReference type="ARBA" id="ARBA00009236"/>
    </source>
</evidence>
<evidence type="ECO:0000313" key="8">
    <source>
        <dbReference type="Proteomes" id="UP000552038"/>
    </source>
</evidence>
<dbReference type="InterPro" id="IPR000192">
    <property type="entry name" value="Aminotrans_V_dom"/>
</dbReference>
<evidence type="ECO:0000256" key="4">
    <source>
        <dbReference type="PIRSR" id="PIRSR000524-1"/>
    </source>
</evidence>
<name>A0AAP7DK22_PAEAL</name>
<dbReference type="InterPro" id="IPR015424">
    <property type="entry name" value="PyrdxlP-dep_Trfase"/>
</dbReference>
<evidence type="ECO:0000256" key="1">
    <source>
        <dbReference type="ARBA" id="ARBA00001933"/>
    </source>
</evidence>
<keyword evidence="7" id="KW-0808">Transferase</keyword>
<feature type="binding site" evidence="4">
    <location>
        <position position="329"/>
    </location>
    <ligand>
        <name>substrate</name>
    </ligand>
</feature>
<dbReference type="RefSeq" id="WP_171417855.1">
    <property type="nucleotide sequence ID" value="NZ_JABFOR010000023.1"/>
</dbReference>
<sequence>MLNLSVGPVMMEQEVLDIGSEQIPYFRTDEFSKLMLENEMLIKKCVGSTENSRLISLTGSGTAAMEATIMNIFDENDKLLVVNGGSFGTRFKEICEIYGLSSEEIRLDHGELLTNRHLEKYENQGFTGFLINMHETSTGVLYDMGLVKQFCERNNLMLVVDAISSFLADHYNMREYNVNATILSSQKAIALPPGMSFVVLDEKAQERVLNKKVKSLYFNFKNYLADGTRGQTPYTPAVGILIQLRKRLQMIDDIGVDKVVERVAHIAQDFRTKIRGLPFEISSQSLSNAVTPLRPNGKMPADEICRHLKNNYQIYVCPNGGTLSKTLFRVGHIGAITEEDNNKLINALHALREKDIL</sequence>
<comment type="cofactor">
    <cofactor evidence="1 5">
        <name>pyridoxal 5'-phosphate</name>
        <dbReference type="ChEBI" id="CHEBI:597326"/>
    </cofactor>
</comment>
<organism evidence="7 8">
    <name type="scientific">Paenibacillus alvei</name>
    <name type="common">Bacillus alvei</name>
    <dbReference type="NCBI Taxonomy" id="44250"/>
    <lineage>
        <taxon>Bacteria</taxon>
        <taxon>Bacillati</taxon>
        <taxon>Bacillota</taxon>
        <taxon>Bacilli</taxon>
        <taxon>Bacillales</taxon>
        <taxon>Paenibacillaceae</taxon>
        <taxon>Paenibacillus</taxon>
    </lineage>
</organism>
<dbReference type="Gene3D" id="3.90.1150.10">
    <property type="entry name" value="Aspartate Aminotransferase, domain 1"/>
    <property type="match status" value="1"/>
</dbReference>
<feature type="modified residue" description="N6-(pyridoxal phosphate)lysine" evidence="5">
    <location>
        <position position="187"/>
    </location>
</feature>
<evidence type="ECO:0000256" key="5">
    <source>
        <dbReference type="PIRSR" id="PIRSR000524-50"/>
    </source>
</evidence>
<dbReference type="PANTHER" id="PTHR21152:SF40">
    <property type="entry name" value="ALANINE--GLYOXYLATE AMINOTRANSFERASE"/>
    <property type="match status" value="1"/>
</dbReference>
<dbReference type="InterPro" id="IPR015421">
    <property type="entry name" value="PyrdxlP-dep_Trfase_major"/>
</dbReference>
<dbReference type="InterPro" id="IPR024169">
    <property type="entry name" value="SP_NH2Trfase/AEP_transaminase"/>
</dbReference>
<dbReference type="GO" id="GO:0008453">
    <property type="term" value="F:alanine-glyoxylate transaminase activity"/>
    <property type="evidence" value="ECO:0007669"/>
    <property type="project" value="TreeGrafter"/>
</dbReference>
<gene>
    <name evidence="7" type="ORF">HMI46_17305</name>
</gene>
<dbReference type="EMBL" id="JABFOR010000023">
    <property type="protein sequence ID" value="NOJ72306.1"/>
    <property type="molecule type" value="Genomic_DNA"/>
</dbReference>
<evidence type="ECO:0000256" key="3">
    <source>
        <dbReference type="ARBA" id="ARBA00022898"/>
    </source>
</evidence>
<accession>A0AAP7DK22</accession>
<reference evidence="7 8" key="1">
    <citation type="submission" date="2020-05" db="EMBL/GenBank/DDBJ databases">
        <title>Whole genome sequencing and identification of novel metabolites from Paenibacillus alvei strain JR949.</title>
        <authorList>
            <person name="Rajendhran J."/>
            <person name="Sree Pranav P."/>
            <person name="Mahalakshmi B."/>
            <person name="Karthikeyan R."/>
        </authorList>
    </citation>
    <scope>NUCLEOTIDE SEQUENCE [LARGE SCALE GENOMIC DNA]</scope>
    <source>
        <strain evidence="7 8">JR949</strain>
    </source>
</reference>
<dbReference type="PIRSF" id="PIRSF000524">
    <property type="entry name" value="SPT"/>
    <property type="match status" value="1"/>
</dbReference>
<dbReference type="SUPFAM" id="SSF53383">
    <property type="entry name" value="PLP-dependent transferases"/>
    <property type="match status" value="1"/>
</dbReference>
<dbReference type="PANTHER" id="PTHR21152">
    <property type="entry name" value="AMINOTRANSFERASE CLASS V"/>
    <property type="match status" value="1"/>
</dbReference>
<dbReference type="GO" id="GO:0004760">
    <property type="term" value="F:L-serine-pyruvate transaminase activity"/>
    <property type="evidence" value="ECO:0007669"/>
    <property type="project" value="TreeGrafter"/>
</dbReference>
<proteinExistence type="inferred from homology"/>
<dbReference type="GO" id="GO:0019265">
    <property type="term" value="P:glycine biosynthetic process, by transamination of glyoxylate"/>
    <property type="evidence" value="ECO:0007669"/>
    <property type="project" value="TreeGrafter"/>
</dbReference>
<keyword evidence="7" id="KW-0032">Aminotransferase</keyword>
<comment type="caution">
    <text evidence="7">The sequence shown here is derived from an EMBL/GenBank/DDBJ whole genome shotgun (WGS) entry which is preliminary data.</text>
</comment>
<dbReference type="Proteomes" id="UP000552038">
    <property type="component" value="Unassembled WGS sequence"/>
</dbReference>
<comment type="similarity">
    <text evidence="2">Belongs to the class-V pyridoxal-phosphate-dependent aminotransferase family.</text>
</comment>
<dbReference type="Pfam" id="PF00266">
    <property type="entry name" value="Aminotran_5"/>
    <property type="match status" value="1"/>
</dbReference>
<dbReference type="Gene3D" id="3.40.640.10">
    <property type="entry name" value="Type I PLP-dependent aspartate aminotransferase-like (Major domain)"/>
    <property type="match status" value="1"/>
</dbReference>
<dbReference type="InterPro" id="IPR015422">
    <property type="entry name" value="PyrdxlP-dep_Trfase_small"/>
</dbReference>
<protein>
    <submittedName>
        <fullName evidence="7">Alanine--glyoxylate aminotransferase family protein</fullName>
    </submittedName>
</protein>
<feature type="domain" description="Aminotransferase class V" evidence="6">
    <location>
        <begin position="29"/>
        <end position="279"/>
    </location>
</feature>
<evidence type="ECO:0000313" key="7">
    <source>
        <dbReference type="EMBL" id="NOJ72306.1"/>
    </source>
</evidence>
<keyword evidence="3 5" id="KW-0663">Pyridoxal phosphate</keyword>
<dbReference type="AlphaFoldDB" id="A0AAP7DK22"/>
<evidence type="ECO:0000259" key="6">
    <source>
        <dbReference type="Pfam" id="PF00266"/>
    </source>
</evidence>